<dbReference type="Pfam" id="PF14385">
    <property type="entry name" value="DUF4416"/>
    <property type="match status" value="1"/>
</dbReference>
<gene>
    <name evidence="1" type="ORF">N47_Q17560</name>
</gene>
<accession>E1YIN9</accession>
<evidence type="ECO:0000313" key="1">
    <source>
        <dbReference type="EMBL" id="CBX30433.1"/>
    </source>
</evidence>
<proteinExistence type="predicted"/>
<reference evidence="1" key="1">
    <citation type="journal article" date="2011" name="Environ. Microbiol.">
        <title>Genomic insights into the metabolic potential of the polycyclic aromatic hydrocarbon degrading sulfate-reducing Deltaproteobacterium N47.</title>
        <authorList>
            <person name="Bergmann F."/>
            <person name="Selesi D."/>
            <person name="Weinmaier T."/>
            <person name="Tischler P."/>
            <person name="Rattei T."/>
            <person name="Meckenstock R.U."/>
        </authorList>
    </citation>
    <scope>NUCLEOTIDE SEQUENCE</scope>
</reference>
<dbReference type="InterPro" id="IPR025529">
    <property type="entry name" value="DUF4416"/>
</dbReference>
<dbReference type="AlphaFoldDB" id="E1YIN9"/>
<sequence>MSIPRPPKPAKLVIGVFLNDKNLLESLQNELIAEFGQVDIISQWFLFDYTSYYEPEMGSPLFRRMFAFNNLIELTSLSQIKIFTNEIEAKYSKSGKRIANIDPGYMLHEKFVLATGKNFAHRIYIGNNIYADLTLIYQNGEFQTLPWTYPDYADEKMLSFLKNVRDKYVADIKQDYK</sequence>
<protein>
    <recommendedName>
        <fullName evidence="2">GTP-binding protein</fullName>
    </recommendedName>
</protein>
<dbReference type="EMBL" id="FR695875">
    <property type="protein sequence ID" value="CBX30433.1"/>
    <property type="molecule type" value="Genomic_DNA"/>
</dbReference>
<evidence type="ECO:0008006" key="2">
    <source>
        <dbReference type="Google" id="ProtNLM"/>
    </source>
</evidence>
<organism evidence="1">
    <name type="scientific">uncultured Desulfobacterium sp</name>
    <dbReference type="NCBI Taxonomy" id="201089"/>
    <lineage>
        <taxon>Bacteria</taxon>
        <taxon>Pseudomonadati</taxon>
        <taxon>Thermodesulfobacteriota</taxon>
        <taxon>Desulfobacteria</taxon>
        <taxon>Desulfobacterales</taxon>
        <taxon>Desulfobacteriaceae</taxon>
        <taxon>Desulfobacterium</taxon>
        <taxon>environmental samples</taxon>
    </lineage>
</organism>
<name>E1YIN9_9BACT</name>